<evidence type="ECO:0000313" key="3">
    <source>
        <dbReference type="EMBL" id="CAA9375373.1"/>
    </source>
</evidence>
<dbReference type="AlphaFoldDB" id="A0A6J4N667"/>
<proteinExistence type="predicted"/>
<organism evidence="3">
    <name type="scientific">uncultured Microcoleus sp</name>
    <dbReference type="NCBI Taxonomy" id="259945"/>
    <lineage>
        <taxon>Bacteria</taxon>
        <taxon>Bacillati</taxon>
        <taxon>Cyanobacteriota</taxon>
        <taxon>Cyanophyceae</taxon>
        <taxon>Oscillatoriophycideae</taxon>
        <taxon>Oscillatoriales</taxon>
        <taxon>Microcoleaceae</taxon>
        <taxon>Microcoleus</taxon>
        <taxon>environmental samples</taxon>
    </lineage>
</organism>
<keyword evidence="1" id="KW-0472">Membrane</keyword>
<keyword evidence="1" id="KW-0812">Transmembrane</keyword>
<dbReference type="Pfam" id="PF14242">
    <property type="entry name" value="DUF4342"/>
    <property type="match status" value="1"/>
</dbReference>
<feature type="transmembrane region" description="Helical" evidence="1">
    <location>
        <begin position="86"/>
        <end position="116"/>
    </location>
</feature>
<accession>A0A6J4N667</accession>
<gene>
    <name evidence="3" type="ORF">AVDCRST_MAG84-4674</name>
</gene>
<keyword evidence="1" id="KW-1133">Transmembrane helix</keyword>
<evidence type="ECO:0000256" key="1">
    <source>
        <dbReference type="SAM" id="Phobius"/>
    </source>
</evidence>
<protein>
    <recommendedName>
        <fullName evidence="2">DUF4342 domain-containing protein</fullName>
    </recommendedName>
</protein>
<sequence>MNSQVNRTEEQVTILQDETAAAGNSANPTVETHVFASEFVTEEKVRVEEFKISADSLIAKVKELIQQGKLRRLVIKNSQGRTLADVPLMAGLVGGVAGSVVFPIAAVLATVGAVVAHLTVAVERPE</sequence>
<reference evidence="3" key="1">
    <citation type="submission" date="2020-02" db="EMBL/GenBank/DDBJ databases">
        <authorList>
            <person name="Meier V. D."/>
        </authorList>
    </citation>
    <scope>NUCLEOTIDE SEQUENCE</scope>
    <source>
        <strain evidence="3">AVDCRST_MAG84</strain>
    </source>
</reference>
<feature type="domain" description="DUF4342" evidence="2">
    <location>
        <begin position="44"/>
        <end position="124"/>
    </location>
</feature>
<dbReference type="InterPro" id="IPR025642">
    <property type="entry name" value="DUF4342"/>
</dbReference>
<evidence type="ECO:0000259" key="2">
    <source>
        <dbReference type="Pfam" id="PF14242"/>
    </source>
</evidence>
<dbReference type="EMBL" id="CADCTZ010001018">
    <property type="protein sequence ID" value="CAA9375373.1"/>
    <property type="molecule type" value="Genomic_DNA"/>
</dbReference>
<name>A0A6J4N667_9CYAN</name>